<evidence type="ECO:0000313" key="1">
    <source>
        <dbReference type="EMBL" id="GEN31088.1"/>
    </source>
</evidence>
<evidence type="ECO:0000313" key="2">
    <source>
        <dbReference type="Proteomes" id="UP000321491"/>
    </source>
</evidence>
<accession>A0A511UZB3</accession>
<dbReference type="OrthoDB" id="2691912at2"/>
<evidence type="ECO:0008006" key="3">
    <source>
        <dbReference type="Google" id="ProtNLM"/>
    </source>
</evidence>
<dbReference type="EMBL" id="BJXW01000012">
    <property type="protein sequence ID" value="GEN31088.1"/>
    <property type="molecule type" value="Genomic_DNA"/>
</dbReference>
<organism evidence="1 2">
    <name type="scientific">Cerasibacillus quisquiliarum</name>
    <dbReference type="NCBI Taxonomy" id="227865"/>
    <lineage>
        <taxon>Bacteria</taxon>
        <taxon>Bacillati</taxon>
        <taxon>Bacillota</taxon>
        <taxon>Bacilli</taxon>
        <taxon>Bacillales</taxon>
        <taxon>Bacillaceae</taxon>
        <taxon>Cerasibacillus</taxon>
    </lineage>
</organism>
<name>A0A511UZB3_9BACI</name>
<protein>
    <recommendedName>
        <fullName evidence="3">LysM domain-containing protein</fullName>
    </recommendedName>
</protein>
<comment type="caution">
    <text evidence="1">The sequence shown here is derived from an EMBL/GenBank/DDBJ whole genome shotgun (WGS) entry which is preliminary data.</text>
</comment>
<dbReference type="Proteomes" id="UP000321491">
    <property type="component" value="Unassembled WGS sequence"/>
</dbReference>
<gene>
    <name evidence="1" type="ORF">CQU01_13260</name>
</gene>
<keyword evidence="2" id="KW-1185">Reference proteome</keyword>
<dbReference type="RefSeq" id="WP_146936960.1">
    <property type="nucleotide sequence ID" value="NZ_BJXW01000012.1"/>
</dbReference>
<sequence length="107" mass="12531">MKILKKSCLLLFFTLLLFSIYKDITIDKQPNLYTTNEKSPLTDFHVIKRQMKTGETILSIVEEIHDGEMPQSLDIKQIVIDFKMINPDTNPYDLKVGEFYLFPVYNP</sequence>
<reference evidence="1 2" key="1">
    <citation type="submission" date="2019-07" db="EMBL/GenBank/DDBJ databases">
        <title>Whole genome shotgun sequence of Cerasibacillus quisquiliarum NBRC 102429.</title>
        <authorList>
            <person name="Hosoyama A."/>
            <person name="Uohara A."/>
            <person name="Ohji S."/>
            <person name="Ichikawa N."/>
        </authorList>
    </citation>
    <scope>NUCLEOTIDE SEQUENCE [LARGE SCALE GENOMIC DNA]</scope>
    <source>
        <strain evidence="1 2">NBRC 102429</strain>
    </source>
</reference>
<dbReference type="AlphaFoldDB" id="A0A511UZB3"/>
<proteinExistence type="predicted"/>